<dbReference type="GO" id="GO:0045454">
    <property type="term" value="P:cell redox homeostasis"/>
    <property type="evidence" value="ECO:0007669"/>
    <property type="project" value="TreeGrafter"/>
</dbReference>
<dbReference type="EMBL" id="JAJHUN010000008">
    <property type="protein sequence ID" value="KAJ4152774.1"/>
    <property type="molecule type" value="Genomic_DNA"/>
</dbReference>
<dbReference type="InterPro" id="IPR013766">
    <property type="entry name" value="Thioredoxin_domain"/>
</dbReference>
<dbReference type="AlphaFoldDB" id="A0A9W8QDQ4"/>
<feature type="domain" description="Thioredoxin" evidence="2">
    <location>
        <begin position="5"/>
        <end position="104"/>
    </location>
</feature>
<dbReference type="InterPro" id="IPR036249">
    <property type="entry name" value="Thioredoxin-like_sf"/>
</dbReference>
<dbReference type="SUPFAM" id="SSF52833">
    <property type="entry name" value="Thioredoxin-like"/>
    <property type="match status" value="1"/>
</dbReference>
<evidence type="ECO:0000256" key="1">
    <source>
        <dbReference type="ARBA" id="ARBA00008987"/>
    </source>
</evidence>
<dbReference type="PANTHER" id="PTHR43601:SF3">
    <property type="entry name" value="THIOREDOXIN, MITOCHONDRIAL"/>
    <property type="match status" value="1"/>
</dbReference>
<sequence length="104" mass="11848">MAIGRPCFAPAQNCSPPDLKVPIKQLDTAESFHAAVQQHDVVLIDFYAVWCGPCKVLAPVIERYSNDEKIDKVFFAKINVDDGKWIWCPWLYMVGHDPICLDRQ</sequence>
<dbReference type="RefSeq" id="XP_056053432.1">
    <property type="nucleotide sequence ID" value="XM_056196266.1"/>
</dbReference>
<reference evidence="3" key="1">
    <citation type="journal article" date="2023" name="Access Microbiol">
        <title>De-novo genome assembly for Akanthomyces muscarius, a biocontrol agent of insect agricultural pests.</title>
        <authorList>
            <person name="Erdos Z."/>
            <person name="Studholme D.J."/>
            <person name="Raymond B."/>
            <person name="Sharma M."/>
        </authorList>
    </citation>
    <scope>NUCLEOTIDE SEQUENCE</scope>
    <source>
        <strain evidence="3">Ve6</strain>
    </source>
</reference>
<dbReference type="Proteomes" id="UP001144673">
    <property type="component" value="Chromosome 5"/>
</dbReference>
<dbReference type="PROSITE" id="PS00194">
    <property type="entry name" value="THIOREDOXIN_1"/>
    <property type="match status" value="1"/>
</dbReference>
<evidence type="ECO:0000259" key="2">
    <source>
        <dbReference type="PROSITE" id="PS51352"/>
    </source>
</evidence>
<comment type="caution">
    <text evidence="3">The sequence shown here is derived from an EMBL/GenBank/DDBJ whole genome shotgun (WGS) entry which is preliminary data.</text>
</comment>
<evidence type="ECO:0000313" key="3">
    <source>
        <dbReference type="EMBL" id="KAJ4152774.1"/>
    </source>
</evidence>
<dbReference type="GeneID" id="80896453"/>
<name>A0A9W8QDQ4_AKAMU</name>
<comment type="similarity">
    <text evidence="1">Belongs to the thioredoxin family.</text>
</comment>
<gene>
    <name evidence="3" type="ORF">LMH87_009294</name>
</gene>
<evidence type="ECO:0000313" key="4">
    <source>
        <dbReference type="Proteomes" id="UP001144673"/>
    </source>
</evidence>
<dbReference type="Pfam" id="PF00085">
    <property type="entry name" value="Thioredoxin"/>
    <property type="match status" value="1"/>
</dbReference>
<dbReference type="Gene3D" id="3.40.30.10">
    <property type="entry name" value="Glutaredoxin"/>
    <property type="match status" value="1"/>
</dbReference>
<proteinExistence type="inferred from homology"/>
<dbReference type="PANTHER" id="PTHR43601">
    <property type="entry name" value="THIOREDOXIN, MITOCHONDRIAL"/>
    <property type="match status" value="1"/>
</dbReference>
<dbReference type="PROSITE" id="PS51352">
    <property type="entry name" value="THIOREDOXIN_2"/>
    <property type="match status" value="1"/>
</dbReference>
<organism evidence="3 4">
    <name type="scientific">Akanthomyces muscarius</name>
    <name type="common">Entomopathogenic fungus</name>
    <name type="synonym">Lecanicillium muscarium</name>
    <dbReference type="NCBI Taxonomy" id="2231603"/>
    <lineage>
        <taxon>Eukaryota</taxon>
        <taxon>Fungi</taxon>
        <taxon>Dikarya</taxon>
        <taxon>Ascomycota</taxon>
        <taxon>Pezizomycotina</taxon>
        <taxon>Sordariomycetes</taxon>
        <taxon>Hypocreomycetidae</taxon>
        <taxon>Hypocreales</taxon>
        <taxon>Cordycipitaceae</taxon>
        <taxon>Akanthomyces</taxon>
    </lineage>
</organism>
<keyword evidence="4" id="KW-1185">Reference proteome</keyword>
<dbReference type="KEGG" id="amus:LMH87_009294"/>
<protein>
    <recommendedName>
        <fullName evidence="2">Thioredoxin domain-containing protein</fullName>
    </recommendedName>
</protein>
<dbReference type="InterPro" id="IPR017937">
    <property type="entry name" value="Thioredoxin_CS"/>
</dbReference>
<accession>A0A9W8QDQ4</accession>
<dbReference type="CDD" id="cd02947">
    <property type="entry name" value="TRX_family"/>
    <property type="match status" value="1"/>
</dbReference>